<dbReference type="InterPro" id="IPR040836">
    <property type="entry name" value="SAVED"/>
</dbReference>
<gene>
    <name evidence="2" type="ORF">C5Y83_07765</name>
</gene>
<dbReference type="Pfam" id="PF18145">
    <property type="entry name" value="SAVED"/>
    <property type="match status" value="1"/>
</dbReference>
<protein>
    <recommendedName>
        <fullName evidence="1">SMODS-associated and fused to various effectors domain-containing protein</fullName>
    </recommendedName>
</protein>
<evidence type="ECO:0000313" key="2">
    <source>
        <dbReference type="EMBL" id="PQO37829.1"/>
    </source>
</evidence>
<proteinExistence type="predicted"/>
<name>A0A2S8G062_9BACT</name>
<evidence type="ECO:0000313" key="3">
    <source>
        <dbReference type="Proteomes" id="UP000238322"/>
    </source>
</evidence>
<dbReference type="AlphaFoldDB" id="A0A2S8G062"/>
<organism evidence="2 3">
    <name type="scientific">Blastopirellula marina</name>
    <dbReference type="NCBI Taxonomy" id="124"/>
    <lineage>
        <taxon>Bacteria</taxon>
        <taxon>Pseudomonadati</taxon>
        <taxon>Planctomycetota</taxon>
        <taxon>Planctomycetia</taxon>
        <taxon>Pirellulales</taxon>
        <taxon>Pirellulaceae</taxon>
        <taxon>Blastopirellula</taxon>
    </lineage>
</organism>
<dbReference type="RefSeq" id="WP_105329078.1">
    <property type="nucleotide sequence ID" value="NZ_PUHY01000005.1"/>
</dbReference>
<dbReference type="OrthoDB" id="268467at2"/>
<dbReference type="Proteomes" id="UP000238322">
    <property type="component" value="Unassembled WGS sequence"/>
</dbReference>
<comment type="caution">
    <text evidence="2">The sequence shown here is derived from an EMBL/GenBank/DDBJ whole genome shotgun (WGS) entry which is preliminary data.</text>
</comment>
<feature type="domain" description="SMODS-associated and fused to various effectors" evidence="1">
    <location>
        <begin position="310"/>
        <end position="508"/>
    </location>
</feature>
<evidence type="ECO:0000259" key="1">
    <source>
        <dbReference type="Pfam" id="PF18145"/>
    </source>
</evidence>
<reference evidence="2 3" key="1">
    <citation type="submission" date="2018-02" db="EMBL/GenBank/DDBJ databases">
        <title>Comparative genomes isolates from brazilian mangrove.</title>
        <authorList>
            <person name="Araujo J.E."/>
            <person name="Taketani R.G."/>
            <person name="Silva M.C.P."/>
            <person name="Loureco M.V."/>
            <person name="Andreote F.D."/>
        </authorList>
    </citation>
    <scope>NUCLEOTIDE SEQUENCE [LARGE SCALE GENOMIC DNA]</scope>
    <source>
        <strain evidence="2 3">Hex-1 MGV</strain>
    </source>
</reference>
<dbReference type="NCBIfam" id="NF033611">
    <property type="entry name" value="SAVED"/>
    <property type="match status" value="1"/>
</dbReference>
<sequence>MNSPSSARQLGDEVHQYLFWLYGCRMLAKGEIRQVGFETGEFNAFDDISVLYSQPRPDGVGGLHQEEHIQVKFSVAGGKILTGESLADPKLVNATTFSLLQRLRDATEKAEKEGRSCIFQLWCPWPVEQGSLLDELIDKSTGALRLELLFEGKTPQSKSGKLRKVWADNLELNLDDKDELSKILRPLRIHYDSRTADRIRADLSDILPTAGLLSIDQSHRADVYPLLIQRLSREGTRVFGSDILVAACKAEGLWIGKPINNTSTVRLGVRNFTQFAEGLEDETDHMICLTEFFSGRHIKDLVLWDTEVLPRLRSFLSSHLKSGVTIQFHLATLGALAFTSGYLAEPKIGAKFEFTQKGFNGTSTWSVSSSPPSQPLQLASEVFEVTPNGDDLAVAISVSQLVKQNVEDFIKSDVPQIKSLLHIHVPNVGPNSIRDGDHAFAVASKVVELIRQQTQALKYSGNIHLFWAMPNSLAFMFGQQSRLLGNLTVYEFDFEQGLQGSYTRSVTLAPDFRLP</sequence>
<accession>A0A2S8G062</accession>
<dbReference type="EMBL" id="PUHY01000005">
    <property type="protein sequence ID" value="PQO37829.1"/>
    <property type="molecule type" value="Genomic_DNA"/>
</dbReference>